<dbReference type="InterPro" id="IPR050131">
    <property type="entry name" value="Peptidase_S8_subtilisin-like"/>
</dbReference>
<dbReference type="RefSeq" id="WP_008482168.1">
    <property type="nucleotide sequence ID" value="NZ_AMRI01000001.1"/>
</dbReference>
<dbReference type="PRINTS" id="PR00723">
    <property type="entry name" value="SUBTILISIN"/>
</dbReference>
<evidence type="ECO:0000259" key="12">
    <source>
        <dbReference type="Pfam" id="PF02225"/>
    </source>
</evidence>
<keyword evidence="2" id="KW-0134">Cell wall</keyword>
<evidence type="ECO:0000313" key="14">
    <source>
        <dbReference type="Proteomes" id="UP000006755"/>
    </source>
</evidence>
<dbReference type="SUPFAM" id="SSF54897">
    <property type="entry name" value="Protease propeptides/inhibitors"/>
    <property type="match status" value="1"/>
</dbReference>
<dbReference type="PROSITE" id="PS00137">
    <property type="entry name" value="SUBTILASE_HIS"/>
    <property type="match status" value="1"/>
</dbReference>
<reference evidence="13 14" key="1">
    <citation type="journal article" date="2012" name="J. Bacteriol.">
        <title>Genome Sequence of Gallaecimonas xiamenensis Type Strain 3-C-1.</title>
        <authorList>
            <person name="Lai Q."/>
            <person name="Wang L."/>
            <person name="Wang W."/>
            <person name="Shao Z."/>
        </authorList>
    </citation>
    <scope>NUCLEOTIDE SEQUENCE [LARGE SCALE GENOMIC DNA]</scope>
    <source>
        <strain evidence="13 14">3-C-1</strain>
    </source>
</reference>
<dbReference type="SUPFAM" id="SSF52743">
    <property type="entry name" value="Subtilisin-like"/>
    <property type="match status" value="1"/>
</dbReference>
<comment type="similarity">
    <text evidence="1 8">Belongs to the peptidase S8 family.</text>
</comment>
<dbReference type="InterPro" id="IPR023828">
    <property type="entry name" value="Peptidase_S8_Ser-AS"/>
</dbReference>
<dbReference type="Pfam" id="PF00082">
    <property type="entry name" value="Peptidase_S8"/>
    <property type="match status" value="2"/>
</dbReference>
<evidence type="ECO:0000256" key="2">
    <source>
        <dbReference type="ARBA" id="ARBA00022512"/>
    </source>
</evidence>
<dbReference type="CDD" id="cd07477">
    <property type="entry name" value="Peptidases_S8_Subtilisin_subset"/>
    <property type="match status" value="1"/>
</dbReference>
<organism evidence="13 14">
    <name type="scientific">Gallaecimonas xiamenensis 3-C-1</name>
    <dbReference type="NCBI Taxonomy" id="745411"/>
    <lineage>
        <taxon>Bacteria</taxon>
        <taxon>Pseudomonadati</taxon>
        <taxon>Pseudomonadota</taxon>
        <taxon>Gammaproteobacteria</taxon>
        <taxon>Enterobacterales</taxon>
        <taxon>Gallaecimonadaceae</taxon>
        <taxon>Gallaecimonas</taxon>
    </lineage>
</organism>
<feature type="domain" description="PA" evidence="12">
    <location>
        <begin position="337"/>
        <end position="404"/>
    </location>
</feature>
<keyword evidence="6 8" id="KW-0720">Serine protease</keyword>
<protein>
    <submittedName>
        <fullName evidence="13">Cold-active alkaline serine protease</fullName>
    </submittedName>
</protein>
<dbReference type="eggNOG" id="COG1404">
    <property type="taxonomic scope" value="Bacteria"/>
</dbReference>
<feature type="compositionally biased region" description="Gly residues" evidence="9">
    <location>
        <begin position="496"/>
        <end position="513"/>
    </location>
</feature>
<evidence type="ECO:0000259" key="11">
    <source>
        <dbReference type="Pfam" id="PF00082"/>
    </source>
</evidence>
<dbReference type="OrthoDB" id="9790784at2"/>
<evidence type="ECO:0000256" key="1">
    <source>
        <dbReference type="ARBA" id="ARBA00011073"/>
    </source>
</evidence>
<evidence type="ECO:0000256" key="6">
    <source>
        <dbReference type="ARBA" id="ARBA00022825"/>
    </source>
</evidence>
<keyword evidence="10" id="KW-0732">Signal</keyword>
<name>K2JTM8_9GAMM</name>
<dbReference type="PROSITE" id="PS51892">
    <property type="entry name" value="SUBTILASE"/>
    <property type="match status" value="1"/>
</dbReference>
<dbReference type="AlphaFoldDB" id="K2JTM8"/>
<dbReference type="InterPro" id="IPR015500">
    <property type="entry name" value="Peptidase_S8_subtilisin-rel"/>
</dbReference>
<gene>
    <name evidence="13" type="ORF">B3C1_00465</name>
</gene>
<keyword evidence="4" id="KW-0479">Metal-binding</keyword>
<evidence type="ECO:0000256" key="8">
    <source>
        <dbReference type="PROSITE-ProRule" id="PRU01240"/>
    </source>
</evidence>
<dbReference type="PROSITE" id="PS00138">
    <property type="entry name" value="SUBTILASE_SER"/>
    <property type="match status" value="1"/>
</dbReference>
<dbReference type="Gene3D" id="3.50.30.30">
    <property type="match status" value="1"/>
</dbReference>
<dbReference type="InterPro" id="IPR036852">
    <property type="entry name" value="Peptidase_S8/S53_dom_sf"/>
</dbReference>
<dbReference type="GO" id="GO:0006508">
    <property type="term" value="P:proteolysis"/>
    <property type="evidence" value="ECO:0007669"/>
    <property type="project" value="UniProtKB-KW"/>
</dbReference>
<dbReference type="Gene3D" id="3.30.70.80">
    <property type="entry name" value="Peptidase S8 propeptide/proteinase inhibitor I9"/>
    <property type="match status" value="1"/>
</dbReference>
<feature type="active site" description="Charge relay system" evidence="7 8">
    <location>
        <position position="154"/>
    </location>
</feature>
<dbReference type="PATRIC" id="fig|745411.4.peg.83"/>
<dbReference type="EMBL" id="AMRI01000001">
    <property type="protein sequence ID" value="EKE77887.1"/>
    <property type="molecule type" value="Genomic_DNA"/>
</dbReference>
<keyword evidence="14" id="KW-1185">Reference proteome</keyword>
<feature type="signal peptide" evidence="10">
    <location>
        <begin position="1"/>
        <end position="23"/>
    </location>
</feature>
<feature type="domain" description="Peptidase S8/S53" evidence="11">
    <location>
        <begin position="412"/>
        <end position="478"/>
    </location>
</feature>
<evidence type="ECO:0000256" key="10">
    <source>
        <dbReference type="SAM" id="SignalP"/>
    </source>
</evidence>
<comment type="caution">
    <text evidence="13">The sequence shown here is derived from an EMBL/GenBank/DDBJ whole genome shotgun (WGS) entry which is preliminary data.</text>
</comment>
<evidence type="ECO:0000256" key="7">
    <source>
        <dbReference type="PIRSR" id="PIRSR615500-1"/>
    </source>
</evidence>
<evidence type="ECO:0000313" key="13">
    <source>
        <dbReference type="EMBL" id="EKE77887.1"/>
    </source>
</evidence>
<keyword evidence="5 8" id="KW-0378">Hydrolase</keyword>
<feature type="active site" description="Charge relay system" evidence="7 8">
    <location>
        <position position="430"/>
    </location>
</feature>
<dbReference type="PANTHER" id="PTHR43806">
    <property type="entry name" value="PEPTIDASE S8"/>
    <property type="match status" value="1"/>
</dbReference>
<dbReference type="Proteomes" id="UP000006755">
    <property type="component" value="Unassembled WGS sequence"/>
</dbReference>
<dbReference type="Pfam" id="PF02225">
    <property type="entry name" value="PA"/>
    <property type="match status" value="1"/>
</dbReference>
<feature type="domain" description="Peptidase S8/S53" evidence="11">
    <location>
        <begin position="114"/>
        <end position="302"/>
    </location>
</feature>
<dbReference type="InterPro" id="IPR000209">
    <property type="entry name" value="Peptidase_S8/S53_dom"/>
</dbReference>
<feature type="chain" id="PRO_5003859429" evidence="10">
    <location>
        <begin position="24"/>
        <end position="513"/>
    </location>
</feature>
<dbReference type="STRING" id="745411.B3C1_00465"/>
<proteinExistence type="inferred from homology"/>
<dbReference type="PANTHER" id="PTHR43806:SF11">
    <property type="entry name" value="CEREVISIN-RELATED"/>
    <property type="match status" value="1"/>
</dbReference>
<dbReference type="InterPro" id="IPR034202">
    <property type="entry name" value="Subtilisin_Carlsberg-like"/>
</dbReference>
<feature type="region of interest" description="Disordered" evidence="9">
    <location>
        <begin position="493"/>
        <end position="513"/>
    </location>
</feature>
<keyword evidence="2" id="KW-0964">Secreted</keyword>
<evidence type="ECO:0000256" key="4">
    <source>
        <dbReference type="ARBA" id="ARBA00022723"/>
    </source>
</evidence>
<dbReference type="GO" id="GO:0046872">
    <property type="term" value="F:metal ion binding"/>
    <property type="evidence" value="ECO:0007669"/>
    <property type="project" value="UniProtKB-KW"/>
</dbReference>
<dbReference type="Gene3D" id="3.40.50.200">
    <property type="entry name" value="Peptidase S8/S53 domain"/>
    <property type="match status" value="1"/>
</dbReference>
<evidence type="ECO:0000256" key="9">
    <source>
        <dbReference type="SAM" id="MobiDB-lite"/>
    </source>
</evidence>
<feature type="active site" description="Charge relay system" evidence="7 8">
    <location>
        <position position="120"/>
    </location>
</feature>
<dbReference type="InterPro" id="IPR003137">
    <property type="entry name" value="PA_domain"/>
</dbReference>
<keyword evidence="3 8" id="KW-0645">Protease</keyword>
<evidence type="ECO:0000256" key="3">
    <source>
        <dbReference type="ARBA" id="ARBA00022670"/>
    </source>
</evidence>
<dbReference type="InterPro" id="IPR037045">
    <property type="entry name" value="S8pro/Inhibitor_I9_sf"/>
</dbReference>
<dbReference type="InterPro" id="IPR022398">
    <property type="entry name" value="Peptidase_S8_His-AS"/>
</dbReference>
<dbReference type="GO" id="GO:0004252">
    <property type="term" value="F:serine-type endopeptidase activity"/>
    <property type="evidence" value="ECO:0007669"/>
    <property type="project" value="UniProtKB-UniRule"/>
</dbReference>
<sequence>MQSKYLAPLAAAVSLALIGTAQADERYIVAFKEGKGPQVKAAAQGLGGQVKLELKAQNALAMALPAQALKGLQNNPNVDFVEADVKRYPLAQTVPYGITMVQAPLVSDAFAANRTVCIIDSGYDNSHEDLSSNSVTGSSDPTGAGDWFDDTNHHGTHVAGTIAAYDNSVGVVGVNPHGTLKLHIVKVFDENGWAYSSSLVGALNKCVENGANVINMSLGGSLKSRTEDQAFTQAYNNGVLSVAAAGNDGNTRHSYPASYNSVISVAAIDQNKAHADFSQRTSQVELSAPGVSVLSTVPMGTALVASASVGSSDFEAIGMEGSPLGSPSGALADCGTGESTCDADQKICLIARGNISFADKVLACQNGGGLGAIIYNNEPGALNGTLGEVVTAIPSVGVTADDGALMLGQLGQSATVDIGQGNYAYYDGTSMATPHVAGVAALVWSHHDSCSAAEIRSALTATAEDLGVAGRDDSFGYGLVQAKAADDYLSANPCGSGSGGNGGNPGKGKGGKK</sequence>
<accession>K2JTM8</accession>
<dbReference type="GO" id="GO:0005615">
    <property type="term" value="C:extracellular space"/>
    <property type="evidence" value="ECO:0007669"/>
    <property type="project" value="TreeGrafter"/>
</dbReference>
<evidence type="ECO:0000256" key="5">
    <source>
        <dbReference type="ARBA" id="ARBA00022801"/>
    </source>
</evidence>